<dbReference type="Proteomes" id="UP001589898">
    <property type="component" value="Unassembled WGS sequence"/>
</dbReference>
<proteinExistence type="predicted"/>
<dbReference type="EMBL" id="JBHLTF010000005">
    <property type="protein sequence ID" value="MFC0716500.1"/>
    <property type="molecule type" value="Genomic_DNA"/>
</dbReference>
<dbReference type="RefSeq" id="WP_189495952.1">
    <property type="nucleotide sequence ID" value="NZ_BMZT01000004.1"/>
</dbReference>
<sequence length="648" mass="70593">MGIWIVAALAACLVAGAAPAFAAEPVPVEAFASSNSIGMLRLSPDGRHLAVSVDFGDGNHALTVYRLEDMQQTSLLRLPRYELPVQTRWVSPQRLVIAKGRKMGSREQPVPTGEIIASDLDGGNQTYVYGYRQSTRTPGLERGFGRIEGLPDVANGRFYMRRLSRGTNRSQLYDVDATKTTARLVADIPVKDLSFVLDRDGVPRYAFGSDSDDNYLLYMAGPDGDWTPVDASQMGGKFVPFSLTGDGRQVYAWFSREGGPAALVKANPDGGGRQVLARDAFASVGDLEWSPGPAEPFAATVGQGKPQPVYFDPASQEAQLHQAVARNFPDSHATFLNHSDDGGTSLLYVYSDRDPGAWYLFDRGASSLSRLMVRREGIDPARMGERRPIRFHAGDGMELGGIMTLPQGVSDPSRLPMVLLPHGGPHAEGDAWAFDNDAQFLASRGYLVLQVNYRGSQGRGEAFERAGYLNWGTRIQDDLLDGVRWAIDRGYADPQRICAYGASFGAYSAMMAAARAPELVKCAVGLAGLYDLKMMYSKGDIRSTTYGRNYLSRVIGRDDAELAAHSPTALASRIKAPVLLVHGEIDERTPLAQARAMKGALERAGNPPEWVVVPKEGHGFYNDRNSIDFYRRLESFLARHIGPAHAGP</sequence>
<keyword evidence="1" id="KW-0378">Hydrolase</keyword>
<organism evidence="4 5">
    <name type="scientific">Luteimonas padinae</name>
    <dbReference type="NCBI Taxonomy" id="1714359"/>
    <lineage>
        <taxon>Bacteria</taxon>
        <taxon>Pseudomonadati</taxon>
        <taxon>Pseudomonadota</taxon>
        <taxon>Gammaproteobacteria</taxon>
        <taxon>Lysobacterales</taxon>
        <taxon>Lysobacteraceae</taxon>
        <taxon>Luteimonas</taxon>
    </lineage>
</organism>
<dbReference type="InterPro" id="IPR001375">
    <property type="entry name" value="Peptidase_S9_cat"/>
</dbReference>
<accession>A0ABV6SSU3</accession>
<protein>
    <submittedName>
        <fullName evidence="4">S9 family peptidase</fullName>
    </submittedName>
</protein>
<dbReference type="SUPFAM" id="SSF53474">
    <property type="entry name" value="alpha/beta-Hydrolases"/>
    <property type="match status" value="1"/>
</dbReference>
<keyword evidence="5" id="KW-1185">Reference proteome</keyword>
<name>A0ABV6SSU3_9GAMM</name>
<feature type="signal peptide" evidence="2">
    <location>
        <begin position="1"/>
        <end position="22"/>
    </location>
</feature>
<evidence type="ECO:0000256" key="2">
    <source>
        <dbReference type="SAM" id="SignalP"/>
    </source>
</evidence>
<evidence type="ECO:0000313" key="4">
    <source>
        <dbReference type="EMBL" id="MFC0716500.1"/>
    </source>
</evidence>
<dbReference type="PANTHER" id="PTHR42776">
    <property type="entry name" value="SERINE PEPTIDASE S9 FAMILY MEMBER"/>
    <property type="match status" value="1"/>
</dbReference>
<dbReference type="InterPro" id="IPR029058">
    <property type="entry name" value="AB_hydrolase_fold"/>
</dbReference>
<dbReference type="Pfam" id="PF00326">
    <property type="entry name" value="Peptidase_S9"/>
    <property type="match status" value="1"/>
</dbReference>
<keyword evidence="2" id="KW-0732">Signal</keyword>
<dbReference type="Gene3D" id="3.40.50.1820">
    <property type="entry name" value="alpha/beta hydrolase"/>
    <property type="match status" value="1"/>
</dbReference>
<dbReference type="SUPFAM" id="SSF82171">
    <property type="entry name" value="DPP6 N-terminal domain-like"/>
    <property type="match status" value="1"/>
</dbReference>
<feature type="chain" id="PRO_5047066684" evidence="2">
    <location>
        <begin position="23"/>
        <end position="648"/>
    </location>
</feature>
<evidence type="ECO:0000259" key="3">
    <source>
        <dbReference type="Pfam" id="PF00326"/>
    </source>
</evidence>
<evidence type="ECO:0000313" key="5">
    <source>
        <dbReference type="Proteomes" id="UP001589898"/>
    </source>
</evidence>
<feature type="domain" description="Peptidase S9 prolyl oligopeptidase catalytic" evidence="3">
    <location>
        <begin position="432"/>
        <end position="642"/>
    </location>
</feature>
<gene>
    <name evidence="4" type="ORF">ACFFFU_01820</name>
</gene>
<reference evidence="4 5" key="1">
    <citation type="submission" date="2024-09" db="EMBL/GenBank/DDBJ databases">
        <authorList>
            <person name="Sun Q."/>
            <person name="Mori K."/>
        </authorList>
    </citation>
    <scope>NUCLEOTIDE SEQUENCE [LARGE SCALE GENOMIC DNA]</scope>
    <source>
        <strain evidence="4 5">KCTC 52403</strain>
    </source>
</reference>
<dbReference type="PANTHER" id="PTHR42776:SF27">
    <property type="entry name" value="DIPEPTIDYL PEPTIDASE FAMILY MEMBER 6"/>
    <property type="match status" value="1"/>
</dbReference>
<comment type="caution">
    <text evidence="4">The sequence shown here is derived from an EMBL/GenBank/DDBJ whole genome shotgun (WGS) entry which is preliminary data.</text>
</comment>
<evidence type="ECO:0000256" key="1">
    <source>
        <dbReference type="ARBA" id="ARBA00022801"/>
    </source>
</evidence>